<name>A0A0L0NSD1_CANAR</name>
<dbReference type="VEuPathDB" id="FungiDB:QG37_06600"/>
<dbReference type="Proteomes" id="UP000037122">
    <property type="component" value="Unassembled WGS sequence"/>
</dbReference>
<protein>
    <submittedName>
        <fullName evidence="1">Uncharacterized protein</fullName>
    </submittedName>
</protein>
<comment type="caution">
    <text evidence="1">The sequence shown here is derived from an EMBL/GenBank/DDBJ whole genome shotgun (WGS) entry which is preliminary data.</text>
</comment>
<accession>A0A0L0NSD1</accession>
<gene>
    <name evidence="1" type="ORF">QG37_06600</name>
</gene>
<evidence type="ECO:0000313" key="2">
    <source>
        <dbReference type="Proteomes" id="UP000037122"/>
    </source>
</evidence>
<evidence type="ECO:0000313" key="1">
    <source>
        <dbReference type="EMBL" id="KND97051.1"/>
    </source>
</evidence>
<proteinExistence type="predicted"/>
<dbReference type="EMBL" id="LGST01000046">
    <property type="protein sequence ID" value="KND97051.1"/>
    <property type="molecule type" value="Genomic_DNA"/>
</dbReference>
<sequence length="171" mass="18351">MRKKVVNLVENDVALGSCNVCFRCVSEKMLRENTAYPGPVVFGGCEGLVHGGRRRSGEAVPARGRTAGVVVDDHVRTLGHARSMLLCFIKIATAIDIFTFSFYFSASQEAASASCLNLAGPTAPGSWRPGGREKKKAAEGRLEIGCGLKIGWRHKNKNSAAAQGFRGSKMH</sequence>
<organism evidence="1 2">
    <name type="scientific">Candidozyma auris</name>
    <name type="common">Yeast</name>
    <name type="synonym">Candida auris</name>
    <dbReference type="NCBI Taxonomy" id="498019"/>
    <lineage>
        <taxon>Eukaryota</taxon>
        <taxon>Fungi</taxon>
        <taxon>Dikarya</taxon>
        <taxon>Ascomycota</taxon>
        <taxon>Saccharomycotina</taxon>
        <taxon>Pichiomycetes</taxon>
        <taxon>Metschnikowiaceae</taxon>
        <taxon>Candidozyma</taxon>
    </lineage>
</organism>
<dbReference type="AlphaFoldDB" id="A0A0L0NSD1"/>
<reference evidence="2" key="1">
    <citation type="journal article" date="2015" name="BMC Genomics">
        <title>Draft genome of a commonly misdiagnosed multidrug resistant pathogen Candida auris.</title>
        <authorList>
            <person name="Chatterjee S."/>
            <person name="Alampalli S.V."/>
            <person name="Nageshan R.K."/>
            <person name="Chettiar S.T."/>
            <person name="Joshi S."/>
            <person name="Tatu U.S."/>
        </authorList>
    </citation>
    <scope>NUCLEOTIDE SEQUENCE [LARGE SCALE GENOMIC DNA]</scope>
    <source>
        <strain evidence="2">6684</strain>
    </source>
</reference>